<dbReference type="GO" id="GO:0016887">
    <property type="term" value="F:ATP hydrolysis activity"/>
    <property type="evidence" value="ECO:0007669"/>
    <property type="project" value="InterPro"/>
</dbReference>
<dbReference type="PANTHER" id="PTHR24220:SF692">
    <property type="entry name" value="ABC TRANSPORTER DOMAIN-CONTAINING PROTEIN"/>
    <property type="match status" value="1"/>
</dbReference>
<dbReference type="InterPro" id="IPR003439">
    <property type="entry name" value="ABC_transporter-like_ATP-bd"/>
</dbReference>
<dbReference type="Proteomes" id="UP000234840">
    <property type="component" value="Unassembled WGS sequence"/>
</dbReference>
<dbReference type="PANTHER" id="PTHR24220">
    <property type="entry name" value="IMPORT ATP-BINDING PROTEIN"/>
    <property type="match status" value="1"/>
</dbReference>
<dbReference type="GO" id="GO:0098796">
    <property type="term" value="C:membrane protein complex"/>
    <property type="evidence" value="ECO:0007669"/>
    <property type="project" value="UniProtKB-ARBA"/>
</dbReference>
<dbReference type="Gene3D" id="3.40.50.300">
    <property type="entry name" value="P-loop containing nucleotide triphosphate hydrolases"/>
    <property type="match status" value="1"/>
</dbReference>
<dbReference type="PROSITE" id="PS00211">
    <property type="entry name" value="ABC_TRANSPORTER_1"/>
    <property type="match status" value="1"/>
</dbReference>
<dbReference type="GO" id="GO:0005886">
    <property type="term" value="C:plasma membrane"/>
    <property type="evidence" value="ECO:0007669"/>
    <property type="project" value="TreeGrafter"/>
</dbReference>
<evidence type="ECO:0000313" key="6">
    <source>
        <dbReference type="Proteomes" id="UP000234840"/>
    </source>
</evidence>
<dbReference type="RefSeq" id="WP_101882024.1">
    <property type="nucleotide sequence ID" value="NZ_NIHW01000005.1"/>
</dbReference>
<evidence type="ECO:0000256" key="3">
    <source>
        <dbReference type="ARBA" id="ARBA00022840"/>
    </source>
</evidence>
<keyword evidence="1" id="KW-0813">Transport</keyword>
<evidence type="ECO:0000313" key="5">
    <source>
        <dbReference type="EMBL" id="PLT88601.1"/>
    </source>
</evidence>
<feature type="domain" description="ABC transporter" evidence="4">
    <location>
        <begin position="4"/>
        <end position="234"/>
    </location>
</feature>
<organism evidence="5 6">
    <name type="scientific">Mediterraneibacter gnavus</name>
    <name type="common">Ruminococcus gnavus</name>
    <dbReference type="NCBI Taxonomy" id="33038"/>
    <lineage>
        <taxon>Bacteria</taxon>
        <taxon>Bacillati</taxon>
        <taxon>Bacillota</taxon>
        <taxon>Clostridia</taxon>
        <taxon>Lachnospirales</taxon>
        <taxon>Lachnospiraceae</taxon>
        <taxon>Mediterraneibacter</taxon>
    </lineage>
</organism>
<dbReference type="Pfam" id="PF00005">
    <property type="entry name" value="ABC_tran"/>
    <property type="match status" value="1"/>
</dbReference>
<dbReference type="FunFam" id="3.40.50.300:FF:000032">
    <property type="entry name" value="Export ABC transporter ATP-binding protein"/>
    <property type="match status" value="1"/>
</dbReference>
<comment type="caution">
    <text evidence="5">The sequence shown here is derived from an EMBL/GenBank/DDBJ whole genome shotgun (WGS) entry which is preliminary data.</text>
</comment>
<evidence type="ECO:0000256" key="1">
    <source>
        <dbReference type="ARBA" id="ARBA00022448"/>
    </source>
</evidence>
<accession>A0A2N5Q2G1</accession>
<dbReference type="InterPro" id="IPR027417">
    <property type="entry name" value="P-loop_NTPase"/>
</dbReference>
<gene>
    <name evidence="5" type="ORF">CDL20_03370</name>
</gene>
<dbReference type="PROSITE" id="PS50893">
    <property type="entry name" value="ABC_TRANSPORTER_2"/>
    <property type="match status" value="1"/>
</dbReference>
<dbReference type="GO" id="GO:0005524">
    <property type="term" value="F:ATP binding"/>
    <property type="evidence" value="ECO:0007669"/>
    <property type="project" value="UniProtKB-KW"/>
</dbReference>
<reference evidence="5 6" key="1">
    <citation type="journal article" date="2017" name="Genome Med.">
        <title>A novel Ruminococcus gnavus clade enriched in inflammatory bowel disease patients.</title>
        <authorList>
            <person name="Hall A.B."/>
            <person name="Yassour M."/>
            <person name="Sauk J."/>
            <person name="Garner A."/>
            <person name="Jiang X."/>
            <person name="Arthur T."/>
            <person name="Lagoudas G.K."/>
            <person name="Vatanen T."/>
            <person name="Fornelos N."/>
            <person name="Wilson R."/>
            <person name="Bertha M."/>
            <person name="Cohen M."/>
            <person name="Garber J."/>
            <person name="Khalili H."/>
            <person name="Gevers D."/>
            <person name="Ananthakrishnan A.N."/>
            <person name="Kugathasan S."/>
            <person name="Lander E.S."/>
            <person name="Blainey P."/>
            <person name="Vlamakis H."/>
            <person name="Xavier R.J."/>
            <person name="Huttenhower C."/>
        </authorList>
    </citation>
    <scope>NUCLEOTIDE SEQUENCE [LARGE SCALE GENOMIC DNA]</scope>
    <source>
        <strain evidence="5 6">RJX1128</strain>
    </source>
</reference>
<evidence type="ECO:0000256" key="2">
    <source>
        <dbReference type="ARBA" id="ARBA00022741"/>
    </source>
</evidence>
<proteinExistence type="predicted"/>
<dbReference type="InterPro" id="IPR015854">
    <property type="entry name" value="ABC_transpr_LolD-like"/>
</dbReference>
<evidence type="ECO:0000259" key="4">
    <source>
        <dbReference type="PROSITE" id="PS50893"/>
    </source>
</evidence>
<dbReference type="EMBL" id="NIHW01000005">
    <property type="protein sequence ID" value="PLT88601.1"/>
    <property type="molecule type" value="Genomic_DNA"/>
</dbReference>
<protein>
    <submittedName>
        <fullName evidence="5">ABC transporter ATP-binding protein</fullName>
    </submittedName>
</protein>
<name>A0A2N5Q2G1_MEDGN</name>
<keyword evidence="3 5" id="KW-0067">ATP-binding</keyword>
<dbReference type="AlphaFoldDB" id="A0A2N5Q2G1"/>
<dbReference type="InterPro" id="IPR003593">
    <property type="entry name" value="AAA+_ATPase"/>
</dbReference>
<sequence>MKILEVQHVVKTYGSHQNQVTALSDVSFTAEQGEFIAIVGTSGSGKSTLLNLLGGLDVPTEGKISIRGHDIGSLTRKEQTIFRRRNIGFVFQNYSLMPVLNVYDNVALPVTFDKGSHVDREHIRELLNELGLWEKRKRYPSELSGGQQQRAAIARALANKPALLLADEPTGNLDSKTAVEVIGLLKASSQKYHQTVLMVTHNEALAQSCDRIIRIEDGRLYQREDAFYGEGGEL</sequence>
<dbReference type="GO" id="GO:0022857">
    <property type="term" value="F:transmembrane transporter activity"/>
    <property type="evidence" value="ECO:0007669"/>
    <property type="project" value="TreeGrafter"/>
</dbReference>
<keyword evidence="2" id="KW-0547">Nucleotide-binding</keyword>
<dbReference type="SUPFAM" id="SSF52540">
    <property type="entry name" value="P-loop containing nucleoside triphosphate hydrolases"/>
    <property type="match status" value="1"/>
</dbReference>
<dbReference type="InterPro" id="IPR017911">
    <property type="entry name" value="MacB-like_ATP-bd"/>
</dbReference>
<dbReference type="CDD" id="cd03255">
    <property type="entry name" value="ABC_MJ0796_LolCDE_FtsE"/>
    <property type="match status" value="1"/>
</dbReference>
<dbReference type="SMART" id="SM00382">
    <property type="entry name" value="AAA"/>
    <property type="match status" value="1"/>
</dbReference>
<dbReference type="InterPro" id="IPR017871">
    <property type="entry name" value="ABC_transporter-like_CS"/>
</dbReference>